<dbReference type="PANTHER" id="PTHR33734:SF22">
    <property type="entry name" value="MEMBRANE-BOUND LYTIC MUREIN TRANSGLYCOSYLASE D"/>
    <property type="match status" value="1"/>
</dbReference>
<dbReference type="EMBL" id="OMOF01000368">
    <property type="protein sequence ID" value="SPF49068.1"/>
    <property type="molecule type" value="Genomic_DNA"/>
</dbReference>
<evidence type="ECO:0000259" key="2">
    <source>
        <dbReference type="PROSITE" id="PS51782"/>
    </source>
</evidence>
<dbReference type="Pfam" id="PF01476">
    <property type="entry name" value="LysM"/>
    <property type="match status" value="1"/>
</dbReference>
<feature type="region of interest" description="Disordered" evidence="1">
    <location>
        <begin position="49"/>
        <end position="94"/>
    </location>
</feature>
<accession>A0A2U3LAZ4</accession>
<feature type="domain" description="LysM" evidence="2">
    <location>
        <begin position="1"/>
        <end position="46"/>
    </location>
</feature>
<name>A0A2U3LAZ4_9FIRM</name>
<dbReference type="PROSITE" id="PS51782">
    <property type="entry name" value="LYSM"/>
    <property type="match status" value="1"/>
</dbReference>
<protein>
    <submittedName>
        <fullName evidence="3">Putative LysM domain-containing protein</fullName>
    </submittedName>
</protein>
<reference evidence="4" key="1">
    <citation type="submission" date="2018-02" db="EMBL/GenBank/DDBJ databases">
        <authorList>
            <person name="Hausmann B."/>
        </authorList>
    </citation>
    <scope>NUCLEOTIDE SEQUENCE [LARGE SCALE GENOMIC DNA]</scope>
    <source>
        <strain evidence="4">Peat soil MAG SbF1</strain>
    </source>
</reference>
<evidence type="ECO:0000313" key="4">
    <source>
        <dbReference type="Proteomes" id="UP000238916"/>
    </source>
</evidence>
<dbReference type="PANTHER" id="PTHR33734">
    <property type="entry name" value="LYSM DOMAIN-CONTAINING GPI-ANCHORED PROTEIN 2"/>
    <property type="match status" value="1"/>
</dbReference>
<dbReference type="OrthoDB" id="9815473at2"/>
<organism evidence="3 4">
    <name type="scientific">Candidatus Desulfosporosinus infrequens</name>
    <dbReference type="NCBI Taxonomy" id="2043169"/>
    <lineage>
        <taxon>Bacteria</taxon>
        <taxon>Bacillati</taxon>
        <taxon>Bacillota</taxon>
        <taxon>Clostridia</taxon>
        <taxon>Eubacteriales</taxon>
        <taxon>Desulfitobacteriaceae</taxon>
        <taxon>Desulfosporosinus</taxon>
    </lineage>
</organism>
<dbReference type="Proteomes" id="UP000238916">
    <property type="component" value="Unassembled WGS sequence"/>
</dbReference>
<proteinExistence type="predicted"/>
<dbReference type="CDD" id="cd00118">
    <property type="entry name" value="LysM"/>
    <property type="match status" value="1"/>
</dbReference>
<dbReference type="SMART" id="SM00257">
    <property type="entry name" value="LysM"/>
    <property type="match status" value="1"/>
</dbReference>
<dbReference type="InterPro" id="IPR018392">
    <property type="entry name" value="LysM"/>
</dbReference>
<evidence type="ECO:0000313" key="3">
    <source>
        <dbReference type="EMBL" id="SPF49068.1"/>
    </source>
</evidence>
<evidence type="ECO:0000256" key="1">
    <source>
        <dbReference type="SAM" id="MobiDB-lite"/>
    </source>
</evidence>
<feature type="compositionally biased region" description="Low complexity" evidence="1">
    <location>
        <begin position="49"/>
        <end position="78"/>
    </location>
</feature>
<sequence>MQYTIQPGDSLHSIAMAYGTTISNLMALNPQISNPHQIYPGETITVDSQDYNNNQYYGGNNQDYNNNQYYGSNQDYGGNQYGQGNQYGRGNRGR</sequence>
<dbReference type="AlphaFoldDB" id="A0A2U3LAZ4"/>
<dbReference type="SUPFAM" id="SSF54106">
    <property type="entry name" value="LysM domain"/>
    <property type="match status" value="1"/>
</dbReference>
<dbReference type="Gene3D" id="3.10.350.10">
    <property type="entry name" value="LysM domain"/>
    <property type="match status" value="1"/>
</dbReference>
<gene>
    <name evidence="3" type="ORF">SBF1_430005</name>
</gene>
<dbReference type="InterPro" id="IPR036779">
    <property type="entry name" value="LysM_dom_sf"/>
</dbReference>